<sequence>MVTVTVNTVQDEIAAVEISGHADYAEHGQDLVCAGVSSIGVGILNALEELAEGECSLQMDSGFISIHVLNRHNETAQLILKVMLIQFQTMTETYKKYIQIQQMEVAS</sequence>
<dbReference type="GO" id="GO:0042254">
    <property type="term" value="P:ribosome biogenesis"/>
    <property type="evidence" value="ECO:0007669"/>
    <property type="project" value="UniProtKB-KW"/>
</dbReference>
<evidence type="ECO:0000256" key="2">
    <source>
        <dbReference type="ARBA" id="ARBA00022670"/>
    </source>
</evidence>
<dbReference type="Gene3D" id="3.30.70.1490">
    <property type="entry name" value="Cysteine protease Prp"/>
    <property type="match status" value="1"/>
</dbReference>
<dbReference type="EMBL" id="QJKH01000010">
    <property type="protein sequence ID" value="PXX77617.1"/>
    <property type="molecule type" value="Genomic_DNA"/>
</dbReference>
<gene>
    <name evidence="7" type="ORF">DES51_110171</name>
</gene>
<dbReference type="PANTHER" id="PTHR39178">
    <property type="entry name" value="HYPOTHETICAL RIBOSOME-ASSOCIATED PROTEIN"/>
    <property type="match status" value="1"/>
</dbReference>
<dbReference type="Proteomes" id="UP000247612">
    <property type="component" value="Unassembled WGS sequence"/>
</dbReference>
<dbReference type="OrthoDB" id="48998at2"/>
<keyword evidence="8" id="KW-1185">Reference proteome</keyword>
<evidence type="ECO:0000256" key="4">
    <source>
        <dbReference type="ARBA" id="ARBA00022807"/>
    </source>
</evidence>
<dbReference type="Pfam" id="PF04327">
    <property type="entry name" value="Peptidase_Prp"/>
    <property type="match status" value="1"/>
</dbReference>
<keyword evidence="2" id="KW-0645">Protease</keyword>
<keyword evidence="3" id="KW-0378">Hydrolase</keyword>
<evidence type="ECO:0000256" key="6">
    <source>
        <dbReference type="ARBA" id="ARBA00044538"/>
    </source>
</evidence>
<evidence type="ECO:0000313" key="7">
    <source>
        <dbReference type="EMBL" id="PXX77617.1"/>
    </source>
</evidence>
<reference evidence="7 8" key="1">
    <citation type="submission" date="2018-05" db="EMBL/GenBank/DDBJ databases">
        <title>Genomic Encyclopedia of Type Strains, Phase IV (KMG-IV): sequencing the most valuable type-strain genomes for metagenomic binning, comparative biology and taxonomic classification.</title>
        <authorList>
            <person name="Goeker M."/>
        </authorList>
    </citation>
    <scope>NUCLEOTIDE SEQUENCE [LARGE SCALE GENOMIC DNA]</scope>
    <source>
        <strain evidence="7 8">JC118</strain>
    </source>
</reference>
<evidence type="ECO:0000256" key="1">
    <source>
        <dbReference type="ARBA" id="ARBA00022517"/>
    </source>
</evidence>
<dbReference type="InterPro" id="IPR007422">
    <property type="entry name" value="Peptidase_Prp"/>
</dbReference>
<keyword evidence="1" id="KW-0690">Ribosome biogenesis</keyword>
<evidence type="ECO:0000256" key="3">
    <source>
        <dbReference type="ARBA" id="ARBA00022801"/>
    </source>
</evidence>
<organism evidence="7 8">
    <name type="scientific">Dielma fastidiosa</name>
    <dbReference type="NCBI Taxonomy" id="1034346"/>
    <lineage>
        <taxon>Bacteria</taxon>
        <taxon>Bacillati</taxon>
        <taxon>Bacillota</taxon>
        <taxon>Erysipelotrichia</taxon>
        <taxon>Erysipelotrichales</taxon>
        <taxon>Erysipelotrichaceae</taxon>
        <taxon>Dielma</taxon>
    </lineage>
</organism>
<evidence type="ECO:0000313" key="8">
    <source>
        <dbReference type="Proteomes" id="UP000247612"/>
    </source>
</evidence>
<dbReference type="PANTHER" id="PTHR39178:SF1">
    <property type="entry name" value="RIBOSOMAL-PROCESSING CYSTEINE PROTEASE PRP"/>
    <property type="match status" value="1"/>
</dbReference>
<proteinExistence type="inferred from homology"/>
<accession>A0A318L7F9</accession>
<dbReference type="GO" id="GO:0008234">
    <property type="term" value="F:cysteine-type peptidase activity"/>
    <property type="evidence" value="ECO:0007669"/>
    <property type="project" value="UniProtKB-KW"/>
</dbReference>
<dbReference type="RefSeq" id="WP_022937752.1">
    <property type="nucleotide sequence ID" value="NZ_CABKRQ010000003.1"/>
</dbReference>
<dbReference type="CDD" id="cd16332">
    <property type="entry name" value="Prp-like"/>
    <property type="match status" value="1"/>
</dbReference>
<dbReference type="GO" id="GO:0006508">
    <property type="term" value="P:proteolysis"/>
    <property type="evidence" value="ECO:0007669"/>
    <property type="project" value="UniProtKB-KW"/>
</dbReference>
<comment type="caution">
    <text evidence="7">The sequence shown here is derived from an EMBL/GenBank/DDBJ whole genome shotgun (WGS) entry which is preliminary data.</text>
</comment>
<dbReference type="InterPro" id="IPR036764">
    <property type="entry name" value="Peptidase_Prp_sf"/>
</dbReference>
<evidence type="ECO:0000256" key="5">
    <source>
        <dbReference type="ARBA" id="ARBA00044503"/>
    </source>
</evidence>
<dbReference type="SUPFAM" id="SSF118010">
    <property type="entry name" value="TM1457-like"/>
    <property type="match status" value="1"/>
</dbReference>
<comment type="similarity">
    <text evidence="5">Belongs to the Prp family.</text>
</comment>
<dbReference type="AlphaFoldDB" id="A0A318L7F9"/>
<protein>
    <recommendedName>
        <fullName evidence="6">Ribosomal processing cysteine protease Prp</fullName>
    </recommendedName>
</protein>
<name>A0A318L7F9_9FIRM</name>
<keyword evidence="4" id="KW-0788">Thiol protease</keyword>
<dbReference type="STRING" id="1034346.GCA_000313565_01449"/>